<dbReference type="STRING" id="990371.SAMN05421813_10593"/>
<accession>A0A1G9Q2A9</accession>
<organism evidence="3 4">
    <name type="scientific">Daejeonella rubra</name>
    <dbReference type="NCBI Taxonomy" id="990371"/>
    <lineage>
        <taxon>Bacteria</taxon>
        <taxon>Pseudomonadati</taxon>
        <taxon>Bacteroidota</taxon>
        <taxon>Sphingobacteriia</taxon>
        <taxon>Sphingobacteriales</taxon>
        <taxon>Sphingobacteriaceae</taxon>
        <taxon>Daejeonella</taxon>
    </lineage>
</organism>
<feature type="region of interest" description="Disordered" evidence="1">
    <location>
        <begin position="174"/>
        <end position="214"/>
    </location>
</feature>
<name>A0A1G9Q2A9_9SPHI</name>
<keyword evidence="2" id="KW-0812">Transmembrane</keyword>
<feature type="compositionally biased region" description="Polar residues" evidence="1">
    <location>
        <begin position="183"/>
        <end position="203"/>
    </location>
</feature>
<reference evidence="4" key="1">
    <citation type="submission" date="2016-10" db="EMBL/GenBank/DDBJ databases">
        <authorList>
            <person name="Varghese N."/>
            <person name="Submissions S."/>
        </authorList>
    </citation>
    <scope>NUCLEOTIDE SEQUENCE [LARGE SCALE GENOMIC DNA]</scope>
    <source>
        <strain evidence="4">DSM 24536</strain>
    </source>
</reference>
<sequence>MSNNYPDSLLIQQYLEGKLDPEMMHQLEKQALDDQFLWDALEGYSYTSDPGADLSILQRQLHERIVHLQENKKVFDLTWQRLSIAAAAAVLFISAGILFWMNTSQTAKKLASSPKQVDVTLMDSDSVGAVIKSAEVPGKAPASLGKGSVNDQTRINKEKTINIASAPSLPVISAVPDARSDAPPSSDTKLSARNISLDSKVTPSSSSRVSSSGQAIQESVVQPVTGWDIYRKYLEENIRRPVNEPKLSGSVYLSFEINAEGRPLNFNILKSLSGSYDAEAIRLVREGPDWKSAAGSTIRTGRVEVIFKF</sequence>
<proteinExistence type="predicted"/>
<evidence type="ECO:0000313" key="3">
    <source>
        <dbReference type="EMBL" id="SDM05140.1"/>
    </source>
</evidence>
<dbReference type="Proteomes" id="UP000199226">
    <property type="component" value="Unassembled WGS sequence"/>
</dbReference>
<evidence type="ECO:0000313" key="4">
    <source>
        <dbReference type="Proteomes" id="UP000199226"/>
    </source>
</evidence>
<dbReference type="EMBL" id="FNHH01000005">
    <property type="protein sequence ID" value="SDM05140.1"/>
    <property type="molecule type" value="Genomic_DNA"/>
</dbReference>
<dbReference type="OrthoDB" id="1112758at2"/>
<keyword evidence="4" id="KW-1185">Reference proteome</keyword>
<evidence type="ECO:0000256" key="1">
    <source>
        <dbReference type="SAM" id="MobiDB-lite"/>
    </source>
</evidence>
<dbReference type="RefSeq" id="WP_090701405.1">
    <property type="nucleotide sequence ID" value="NZ_FNHH01000005.1"/>
</dbReference>
<keyword evidence="2" id="KW-1133">Transmembrane helix</keyword>
<dbReference type="AlphaFoldDB" id="A0A1G9Q2A9"/>
<feature type="transmembrane region" description="Helical" evidence="2">
    <location>
        <begin position="82"/>
        <end position="101"/>
    </location>
</feature>
<protein>
    <submittedName>
        <fullName evidence="3">TonB protein C-terminal</fullName>
    </submittedName>
</protein>
<keyword evidence="2" id="KW-0472">Membrane</keyword>
<gene>
    <name evidence="3" type="ORF">SAMN05421813_10593</name>
</gene>
<dbReference type="Gene3D" id="3.30.1150.10">
    <property type="match status" value="1"/>
</dbReference>
<evidence type="ECO:0000256" key="2">
    <source>
        <dbReference type="SAM" id="Phobius"/>
    </source>
</evidence>
<dbReference type="SUPFAM" id="SSF74653">
    <property type="entry name" value="TolA/TonB C-terminal domain"/>
    <property type="match status" value="1"/>
</dbReference>